<dbReference type="OrthoDB" id="9475at2157"/>
<protein>
    <submittedName>
        <fullName evidence="1">Uncharacterized protein</fullName>
    </submittedName>
</protein>
<gene>
    <name evidence="1" type="ORF">NARC_90055</name>
</gene>
<dbReference type="RefSeq" id="WP_144731843.1">
    <property type="nucleotide sequence ID" value="NZ_ML675585.1"/>
</dbReference>
<dbReference type="EMBL" id="VOAH01000009">
    <property type="protein sequence ID" value="TVP40149.1"/>
    <property type="molecule type" value="Genomic_DNA"/>
</dbReference>
<keyword evidence="2" id="KW-1185">Reference proteome</keyword>
<sequence length="85" mass="9740">MNIIENEIQYLVEAKTCGCNERGKSVSYHFIEASHGLCMDKVELMSAQIQACERLLKLAKEDGEIFLLRDEISKLKSALEMIKYK</sequence>
<comment type="caution">
    <text evidence="1">The sequence shown here is derived from an EMBL/GenBank/DDBJ whole genome shotgun (WGS) entry which is preliminary data.</text>
</comment>
<evidence type="ECO:0000313" key="1">
    <source>
        <dbReference type="EMBL" id="TVP40149.1"/>
    </source>
</evidence>
<accession>A0A557SU78</accession>
<reference evidence="1 2" key="1">
    <citation type="journal article" date="2019" name="Front. Microbiol.">
        <title>Ammonia Oxidation by the Arctic Terrestrial Thaumarchaeote Candidatus Nitrosocosmicus arcticus Is Stimulated by Increasing Temperatures.</title>
        <authorList>
            <person name="Alves R.J.E."/>
            <person name="Kerou M."/>
            <person name="Zappe A."/>
            <person name="Bittner R."/>
            <person name="Abby S.S."/>
            <person name="Schmidt H.A."/>
            <person name="Pfeifer K."/>
            <person name="Schleper C."/>
        </authorList>
    </citation>
    <scope>NUCLEOTIDE SEQUENCE [LARGE SCALE GENOMIC DNA]</scope>
    <source>
        <strain evidence="1 2">Kfb</strain>
    </source>
</reference>
<evidence type="ECO:0000313" key="2">
    <source>
        <dbReference type="Proteomes" id="UP000315289"/>
    </source>
</evidence>
<dbReference type="AlphaFoldDB" id="A0A557SU78"/>
<proteinExistence type="predicted"/>
<name>A0A557SU78_9ARCH</name>
<organism evidence="1 2">
    <name type="scientific">Candidatus Nitrosocosmicus arcticus</name>
    <dbReference type="NCBI Taxonomy" id="2035267"/>
    <lineage>
        <taxon>Archaea</taxon>
        <taxon>Nitrososphaerota</taxon>
        <taxon>Nitrososphaeria</taxon>
        <taxon>Nitrososphaerales</taxon>
        <taxon>Nitrososphaeraceae</taxon>
        <taxon>Candidatus Nitrosocosmicus</taxon>
    </lineage>
</organism>
<dbReference type="Proteomes" id="UP000315289">
    <property type="component" value="Unassembled WGS sequence"/>
</dbReference>